<dbReference type="AlphaFoldDB" id="A0A498I6B9"/>
<evidence type="ECO:0000313" key="1">
    <source>
        <dbReference type="EMBL" id="RXH77051.1"/>
    </source>
</evidence>
<evidence type="ECO:0008006" key="3">
    <source>
        <dbReference type="Google" id="ProtNLM"/>
    </source>
</evidence>
<protein>
    <recommendedName>
        <fullName evidence="3">Reverse transcriptase Ty1/copia-type domain-containing protein</fullName>
    </recommendedName>
</protein>
<dbReference type="STRING" id="3750.A0A498I6B9"/>
<reference evidence="1 2" key="1">
    <citation type="submission" date="2018-10" db="EMBL/GenBank/DDBJ databases">
        <title>A high-quality apple genome assembly.</title>
        <authorList>
            <person name="Hu J."/>
        </authorList>
    </citation>
    <scope>NUCLEOTIDE SEQUENCE [LARGE SCALE GENOMIC DNA]</scope>
    <source>
        <strain evidence="2">cv. HFTH1</strain>
        <tissue evidence="1">Young leaf</tissue>
    </source>
</reference>
<keyword evidence="2" id="KW-1185">Reference proteome</keyword>
<gene>
    <name evidence="1" type="ORF">DVH24_019939</name>
</gene>
<sequence>MQSLFKDLQLNLTQPRIWCDNISSISLASNPVFTHVDYHYVREKVVRGELLVNFICSQDQIADLFTKGLSFAHFKLLVSKLLVIPRSISLRRDVRLSPDSHPKQTLNTLTSRTFHNLSQVHQLEIHHQSIVVIHFPVLVVAGASLQHPKSSWPSKFNSNS</sequence>
<organism evidence="1 2">
    <name type="scientific">Malus domestica</name>
    <name type="common">Apple</name>
    <name type="synonym">Pyrus malus</name>
    <dbReference type="NCBI Taxonomy" id="3750"/>
    <lineage>
        <taxon>Eukaryota</taxon>
        <taxon>Viridiplantae</taxon>
        <taxon>Streptophyta</taxon>
        <taxon>Embryophyta</taxon>
        <taxon>Tracheophyta</taxon>
        <taxon>Spermatophyta</taxon>
        <taxon>Magnoliopsida</taxon>
        <taxon>eudicotyledons</taxon>
        <taxon>Gunneridae</taxon>
        <taxon>Pentapetalae</taxon>
        <taxon>rosids</taxon>
        <taxon>fabids</taxon>
        <taxon>Rosales</taxon>
        <taxon>Rosaceae</taxon>
        <taxon>Amygdaloideae</taxon>
        <taxon>Maleae</taxon>
        <taxon>Malus</taxon>
    </lineage>
</organism>
<dbReference type="Proteomes" id="UP000290289">
    <property type="component" value="Chromosome 14"/>
</dbReference>
<proteinExistence type="predicted"/>
<accession>A0A498I6B9</accession>
<dbReference type="EMBL" id="RDQH01000340">
    <property type="protein sequence ID" value="RXH77051.1"/>
    <property type="molecule type" value="Genomic_DNA"/>
</dbReference>
<name>A0A498I6B9_MALDO</name>
<comment type="caution">
    <text evidence="1">The sequence shown here is derived from an EMBL/GenBank/DDBJ whole genome shotgun (WGS) entry which is preliminary data.</text>
</comment>
<dbReference type="CDD" id="cd09272">
    <property type="entry name" value="RNase_HI_RT_Ty1"/>
    <property type="match status" value="1"/>
</dbReference>
<evidence type="ECO:0000313" key="2">
    <source>
        <dbReference type="Proteomes" id="UP000290289"/>
    </source>
</evidence>